<protein>
    <submittedName>
        <fullName evidence="1">Heterogeneous nuclear ribonucleoprotein A1/A3 protein</fullName>
    </submittedName>
</protein>
<evidence type="ECO:0000313" key="1">
    <source>
        <dbReference type="EMBL" id="KAH7658132.1"/>
    </source>
</evidence>
<evidence type="ECO:0000313" key="2">
    <source>
        <dbReference type="Proteomes" id="UP000827976"/>
    </source>
</evidence>
<dbReference type="EMBL" id="CM037027">
    <property type="protein sequence ID" value="KAH7658132.1"/>
    <property type="molecule type" value="Genomic_DNA"/>
</dbReference>
<organism evidence="1 2">
    <name type="scientific">Dioscorea alata</name>
    <name type="common">Purple yam</name>
    <dbReference type="NCBI Taxonomy" id="55571"/>
    <lineage>
        <taxon>Eukaryota</taxon>
        <taxon>Viridiplantae</taxon>
        <taxon>Streptophyta</taxon>
        <taxon>Embryophyta</taxon>
        <taxon>Tracheophyta</taxon>
        <taxon>Spermatophyta</taxon>
        <taxon>Magnoliopsida</taxon>
        <taxon>Liliopsida</taxon>
        <taxon>Dioscoreales</taxon>
        <taxon>Dioscoreaceae</taxon>
        <taxon>Dioscorea</taxon>
    </lineage>
</organism>
<comment type="caution">
    <text evidence="1">The sequence shown here is derived from an EMBL/GenBank/DDBJ whole genome shotgun (WGS) entry which is preliminary data.</text>
</comment>
<proteinExistence type="predicted"/>
<keyword evidence="1" id="KW-0687">Ribonucleoprotein</keyword>
<reference evidence="2" key="1">
    <citation type="journal article" date="2022" name="Nat. Commun.">
        <title>Chromosome evolution and the genetic basis of agronomically important traits in greater yam.</title>
        <authorList>
            <person name="Bredeson J.V."/>
            <person name="Lyons J.B."/>
            <person name="Oniyinde I.O."/>
            <person name="Okereke N.R."/>
            <person name="Kolade O."/>
            <person name="Nnabue I."/>
            <person name="Nwadili C.O."/>
            <person name="Hribova E."/>
            <person name="Parker M."/>
            <person name="Nwogha J."/>
            <person name="Shu S."/>
            <person name="Carlson J."/>
            <person name="Kariba R."/>
            <person name="Muthemba S."/>
            <person name="Knop K."/>
            <person name="Barton G.J."/>
            <person name="Sherwood A.V."/>
            <person name="Lopez-Montes A."/>
            <person name="Asiedu R."/>
            <person name="Jamnadass R."/>
            <person name="Muchugi A."/>
            <person name="Goodstein D."/>
            <person name="Egesi C.N."/>
            <person name="Featherston J."/>
            <person name="Asfaw A."/>
            <person name="Simpson G.G."/>
            <person name="Dolezel J."/>
            <person name="Hendre P.S."/>
            <person name="Van Deynze A."/>
            <person name="Kumar P.L."/>
            <person name="Obidiegwu J.E."/>
            <person name="Bhattacharjee R."/>
            <person name="Rokhsar D.S."/>
        </authorList>
    </citation>
    <scope>NUCLEOTIDE SEQUENCE [LARGE SCALE GENOMIC DNA]</scope>
    <source>
        <strain evidence="2">cv. TDa95/00328</strain>
    </source>
</reference>
<sequence length="394" mass="40226">MDPISKKRKPDDNGALSSNLSLDEALRLIDSFSHDQLLDIVSSAICSGAGPVLDAVRPIADADPARRKLFVRGLGLETTSDSLRVLFSNYGQVEEAAVICDRATGRSKGYAFVTFRHADAALLALRQPSKQIGGRMTVTQLASAAAAAPAPAEDVAARKIYVGGVPAEMPAERLLSHFSSYGQVEEGPLGFDKQTGKFRGFALFVYKTVEGAQAALLEPSKNIDGHSLVCKLANDGKKGRIGGAPNGPHGQQVGAGGDGSGFGLQPGSLSSQFGGPGGGLSSYQPLNSAMGGPGLSSVEGMGGSYRGGIGGPYGSSGQYGGPGYGGVGYDGLGMGASQYRLGPGSGGLPSGVHPEGGKYGLSSSMYQSQHHQGGGSSPGRRVPAGGYPNMPPYY</sequence>
<keyword evidence="2" id="KW-1185">Reference proteome</keyword>
<gene>
    <name evidence="1" type="ORF">IHE45_17G066700</name>
</gene>
<accession>A0ACB7UCY8</accession>
<dbReference type="Proteomes" id="UP000827976">
    <property type="component" value="Chromosome 17"/>
</dbReference>
<name>A0ACB7UCY8_DIOAL</name>